<dbReference type="EMBL" id="WIUZ02000003">
    <property type="protein sequence ID" value="KAF9789356.1"/>
    <property type="molecule type" value="Genomic_DNA"/>
</dbReference>
<organism evidence="1 2">
    <name type="scientific">Thelephora terrestris</name>
    <dbReference type="NCBI Taxonomy" id="56493"/>
    <lineage>
        <taxon>Eukaryota</taxon>
        <taxon>Fungi</taxon>
        <taxon>Dikarya</taxon>
        <taxon>Basidiomycota</taxon>
        <taxon>Agaricomycotina</taxon>
        <taxon>Agaricomycetes</taxon>
        <taxon>Thelephorales</taxon>
        <taxon>Thelephoraceae</taxon>
        <taxon>Thelephora</taxon>
    </lineage>
</organism>
<accession>A0A9P6HKD0</accession>
<sequence>MEGTPQPPWSIYKEQLDFLFLGHALWEPAPTSNYTRITIGDVGFIRRGQFHLLFSAAPPLGERERGVDVPATFEQLNVGNLASTQPRQPGCLRTSTVREVEADFGATASITRPLAPGASFSYELTENRGAALVTKYRTYRVDALFESAFKKYTKRHYKSWVAFARDRQYGEDVQPVLVSGFDMTKDFAMVAYSDDRPSSGANFTITVSSLGSASNSIWGTWRTACSPHTNCGPDENDPLLRERAIESPSPHSVQAGTIPNGFDQCAFVRYFTMRLRKRFALFPKVIRAGAGPHDLSPGNNGGGTFPESTVALDDDFATSGDDLKGQWCTSTGADDSKPDIVVHNAEYVRFLPHSPFIN</sequence>
<reference evidence="1" key="2">
    <citation type="submission" date="2020-11" db="EMBL/GenBank/DDBJ databases">
        <authorList>
            <consortium name="DOE Joint Genome Institute"/>
            <person name="Kuo A."/>
            <person name="Miyauchi S."/>
            <person name="Kiss E."/>
            <person name="Drula E."/>
            <person name="Kohler A."/>
            <person name="Sanchez-Garcia M."/>
            <person name="Andreopoulos B."/>
            <person name="Barry K.W."/>
            <person name="Bonito G."/>
            <person name="Buee M."/>
            <person name="Carver A."/>
            <person name="Chen C."/>
            <person name="Cichocki N."/>
            <person name="Clum A."/>
            <person name="Culley D."/>
            <person name="Crous P.W."/>
            <person name="Fauchery L."/>
            <person name="Girlanda M."/>
            <person name="Hayes R."/>
            <person name="Keri Z."/>
            <person name="Labutti K."/>
            <person name="Lipzen A."/>
            <person name="Lombard V."/>
            <person name="Magnuson J."/>
            <person name="Maillard F."/>
            <person name="Morin E."/>
            <person name="Murat C."/>
            <person name="Nolan M."/>
            <person name="Ohm R."/>
            <person name="Pangilinan J."/>
            <person name="Pereira M."/>
            <person name="Perotto S."/>
            <person name="Peter M."/>
            <person name="Riley R."/>
            <person name="Sitrit Y."/>
            <person name="Stielow B."/>
            <person name="Szollosi G."/>
            <person name="Zifcakova L."/>
            <person name="Stursova M."/>
            <person name="Spatafora J.W."/>
            <person name="Tedersoo L."/>
            <person name="Vaario L.-M."/>
            <person name="Yamada A."/>
            <person name="Yan M."/>
            <person name="Wang P."/>
            <person name="Xu J."/>
            <person name="Bruns T."/>
            <person name="Baldrian P."/>
            <person name="Vilgalys R."/>
            <person name="Henrissat B."/>
            <person name="Grigoriev I.V."/>
            <person name="Hibbett D."/>
            <person name="Nagy L.G."/>
            <person name="Martin F.M."/>
        </authorList>
    </citation>
    <scope>NUCLEOTIDE SEQUENCE</scope>
    <source>
        <strain evidence="1">UH-Tt-Lm1</strain>
    </source>
</reference>
<keyword evidence="2" id="KW-1185">Reference proteome</keyword>
<reference evidence="1" key="1">
    <citation type="journal article" date="2020" name="Nat. Commun.">
        <title>Large-scale genome sequencing of mycorrhizal fungi provides insights into the early evolution of symbiotic traits.</title>
        <authorList>
            <person name="Miyauchi S."/>
            <person name="Kiss E."/>
            <person name="Kuo A."/>
            <person name="Drula E."/>
            <person name="Kohler A."/>
            <person name="Sanchez-Garcia M."/>
            <person name="Morin E."/>
            <person name="Andreopoulos B."/>
            <person name="Barry K.W."/>
            <person name="Bonito G."/>
            <person name="Buee M."/>
            <person name="Carver A."/>
            <person name="Chen C."/>
            <person name="Cichocki N."/>
            <person name="Clum A."/>
            <person name="Culley D."/>
            <person name="Crous P.W."/>
            <person name="Fauchery L."/>
            <person name="Girlanda M."/>
            <person name="Hayes R.D."/>
            <person name="Keri Z."/>
            <person name="LaButti K."/>
            <person name="Lipzen A."/>
            <person name="Lombard V."/>
            <person name="Magnuson J."/>
            <person name="Maillard F."/>
            <person name="Murat C."/>
            <person name="Nolan M."/>
            <person name="Ohm R.A."/>
            <person name="Pangilinan J."/>
            <person name="Pereira M.F."/>
            <person name="Perotto S."/>
            <person name="Peter M."/>
            <person name="Pfister S."/>
            <person name="Riley R."/>
            <person name="Sitrit Y."/>
            <person name="Stielow J.B."/>
            <person name="Szollosi G."/>
            <person name="Zifcakova L."/>
            <person name="Stursova M."/>
            <person name="Spatafora J.W."/>
            <person name="Tedersoo L."/>
            <person name="Vaario L.M."/>
            <person name="Yamada A."/>
            <person name="Yan M."/>
            <person name="Wang P."/>
            <person name="Xu J."/>
            <person name="Bruns T."/>
            <person name="Baldrian P."/>
            <person name="Vilgalys R."/>
            <person name="Dunand C."/>
            <person name="Henrissat B."/>
            <person name="Grigoriev I.V."/>
            <person name="Hibbett D."/>
            <person name="Nagy L.G."/>
            <person name="Martin F.M."/>
        </authorList>
    </citation>
    <scope>NUCLEOTIDE SEQUENCE</scope>
    <source>
        <strain evidence="1">UH-Tt-Lm1</strain>
    </source>
</reference>
<comment type="caution">
    <text evidence="1">The sequence shown here is derived from an EMBL/GenBank/DDBJ whole genome shotgun (WGS) entry which is preliminary data.</text>
</comment>
<evidence type="ECO:0000313" key="2">
    <source>
        <dbReference type="Proteomes" id="UP000736335"/>
    </source>
</evidence>
<gene>
    <name evidence="1" type="ORF">BJ322DRAFT_530970</name>
</gene>
<dbReference type="AlphaFoldDB" id="A0A9P6HKD0"/>
<dbReference type="Proteomes" id="UP000736335">
    <property type="component" value="Unassembled WGS sequence"/>
</dbReference>
<protein>
    <submittedName>
        <fullName evidence="1">Uncharacterized protein</fullName>
    </submittedName>
</protein>
<evidence type="ECO:0000313" key="1">
    <source>
        <dbReference type="EMBL" id="KAF9789356.1"/>
    </source>
</evidence>
<dbReference type="OrthoDB" id="3222453at2759"/>
<proteinExistence type="predicted"/>
<name>A0A9P6HKD0_9AGAM</name>